<dbReference type="EMBL" id="CP016809">
    <property type="protein sequence ID" value="ANY75241.1"/>
    <property type="molecule type" value="Genomic_DNA"/>
</dbReference>
<gene>
    <name evidence="2" type="ORF">BBD41_23170</name>
</gene>
<evidence type="ECO:0008006" key="3">
    <source>
        <dbReference type="Google" id="ProtNLM"/>
    </source>
</evidence>
<feature type="binding site" evidence="1">
    <location>
        <position position="134"/>
    </location>
    <ligand>
        <name>Zn(2+)</name>
        <dbReference type="ChEBI" id="CHEBI:29105"/>
    </ligand>
</feature>
<accession>A0A1B2E5K0</accession>
<dbReference type="InterPro" id="IPR002481">
    <property type="entry name" value="FUR"/>
</dbReference>
<dbReference type="GO" id="GO:0003700">
    <property type="term" value="F:DNA-binding transcription factor activity"/>
    <property type="evidence" value="ECO:0007669"/>
    <property type="project" value="InterPro"/>
</dbReference>
<evidence type="ECO:0000313" key="2">
    <source>
        <dbReference type="EMBL" id="ANY75241.1"/>
    </source>
</evidence>
<protein>
    <recommendedName>
        <fullName evidence="3">Transcriptional repressor</fullName>
    </recommendedName>
</protein>
<keyword evidence="1" id="KW-0479">Metal-binding</keyword>
<organism evidence="2">
    <name type="scientific">Paenibacillus ihbetae</name>
    <dbReference type="NCBI Taxonomy" id="1870820"/>
    <lineage>
        <taxon>Bacteria</taxon>
        <taxon>Bacillati</taxon>
        <taxon>Bacillota</taxon>
        <taxon>Bacilli</taxon>
        <taxon>Bacillales</taxon>
        <taxon>Paenibacillaceae</taxon>
        <taxon>Paenibacillus</taxon>
    </lineage>
</organism>
<sequence length="166" mass="19648">MQLDKLIDYLVEHGVRITTQRRFLVELILGLNRPFSAMEIYQAMEKIFHGMSYGTVYRNLELFRQLRIVEIFLLDNELRYRIIDHVQPQLHFICMDCKQAIPMSFDPERMELPKLQQFRSLKYKIDVFGYCTDCESSLETHALIKPDGMTEADIMADWEDRYGGKG</sequence>
<reference evidence="2" key="1">
    <citation type="submission" date="2016-08" db="EMBL/GenBank/DDBJ databases">
        <title>Complete Genome Seqeunce of Paenibacillus sp. nov. IHBB 9852 from high altitute lake of Indian trans-Himalayas.</title>
        <authorList>
            <person name="Kiran S."/>
            <person name="Swarnkar M.K."/>
            <person name="Rana A."/>
            <person name="Tewari R."/>
            <person name="Gulati A."/>
        </authorList>
    </citation>
    <scope>NUCLEOTIDE SEQUENCE [LARGE SCALE GENOMIC DNA]</scope>
    <source>
        <strain evidence="2">IHBB 9852</strain>
    </source>
</reference>
<dbReference type="SUPFAM" id="SSF46785">
    <property type="entry name" value="Winged helix' DNA-binding domain"/>
    <property type="match status" value="1"/>
</dbReference>
<feature type="binding site" evidence="1">
    <location>
        <position position="131"/>
    </location>
    <ligand>
        <name>Zn(2+)</name>
        <dbReference type="ChEBI" id="CHEBI:29105"/>
    </ligand>
</feature>
<feature type="binding site" evidence="1">
    <location>
        <position position="97"/>
    </location>
    <ligand>
        <name>Zn(2+)</name>
        <dbReference type="ChEBI" id="CHEBI:29105"/>
    </ligand>
</feature>
<proteinExistence type="predicted"/>
<dbReference type="GO" id="GO:0008270">
    <property type="term" value="F:zinc ion binding"/>
    <property type="evidence" value="ECO:0007669"/>
    <property type="project" value="TreeGrafter"/>
</dbReference>
<evidence type="ECO:0000256" key="1">
    <source>
        <dbReference type="PIRSR" id="PIRSR602481-1"/>
    </source>
</evidence>
<dbReference type="KEGG" id="pib:BBD41_23170"/>
<dbReference type="Pfam" id="PF01475">
    <property type="entry name" value="FUR"/>
    <property type="match status" value="1"/>
</dbReference>
<dbReference type="Gene3D" id="1.10.10.10">
    <property type="entry name" value="Winged helix-like DNA-binding domain superfamily/Winged helix DNA-binding domain"/>
    <property type="match status" value="1"/>
</dbReference>
<dbReference type="GO" id="GO:0045892">
    <property type="term" value="P:negative regulation of DNA-templated transcription"/>
    <property type="evidence" value="ECO:0007669"/>
    <property type="project" value="TreeGrafter"/>
</dbReference>
<feature type="binding site" evidence="1">
    <location>
        <position position="94"/>
    </location>
    <ligand>
        <name>Zn(2+)</name>
        <dbReference type="ChEBI" id="CHEBI:29105"/>
    </ligand>
</feature>
<dbReference type="RefSeq" id="WP_099478893.1">
    <property type="nucleotide sequence ID" value="NZ_CP016809.1"/>
</dbReference>
<keyword evidence="1" id="KW-0862">Zinc</keyword>
<dbReference type="PANTHER" id="PTHR33202">
    <property type="entry name" value="ZINC UPTAKE REGULATION PROTEIN"/>
    <property type="match status" value="1"/>
</dbReference>
<dbReference type="InterPro" id="IPR036390">
    <property type="entry name" value="WH_DNA-bd_sf"/>
</dbReference>
<dbReference type="InterPro" id="IPR036388">
    <property type="entry name" value="WH-like_DNA-bd_sf"/>
</dbReference>
<dbReference type="AlphaFoldDB" id="A0A1B2E5K0"/>
<name>A0A1B2E5K0_9BACL</name>
<dbReference type="PANTHER" id="PTHR33202:SF7">
    <property type="entry name" value="FERRIC UPTAKE REGULATION PROTEIN"/>
    <property type="match status" value="1"/>
</dbReference>
<dbReference type="GO" id="GO:0000976">
    <property type="term" value="F:transcription cis-regulatory region binding"/>
    <property type="evidence" value="ECO:0007669"/>
    <property type="project" value="TreeGrafter"/>
</dbReference>
<dbReference type="CDD" id="cd07153">
    <property type="entry name" value="Fur_like"/>
    <property type="match status" value="1"/>
</dbReference>
<dbReference type="GO" id="GO:1900376">
    <property type="term" value="P:regulation of secondary metabolite biosynthetic process"/>
    <property type="evidence" value="ECO:0007669"/>
    <property type="project" value="TreeGrafter"/>
</dbReference>
<comment type="cofactor">
    <cofactor evidence="1">
        <name>Zn(2+)</name>
        <dbReference type="ChEBI" id="CHEBI:29105"/>
    </cofactor>
    <text evidence="1">Binds 1 zinc ion per subunit.</text>
</comment>